<proteinExistence type="predicted"/>
<reference evidence="1 2" key="1">
    <citation type="journal article" date="2012" name="J. Bacteriol.">
        <title>Complete genome sequence of Mycoplasma haemocanis strain Illinois.</title>
        <authorList>
            <person name="do Nascimento N.C."/>
            <person name="Guimaraes A.M."/>
            <person name="Santos A.P."/>
            <person name="Sanmiguel P.J."/>
            <person name="Messick J.B."/>
        </authorList>
    </citation>
    <scope>NUCLEOTIDE SEQUENCE [LARGE SCALE GENOMIC DNA]</scope>
    <source>
        <strain evidence="1 2">Illinois</strain>
    </source>
</reference>
<dbReference type="HOGENOM" id="CLU_1794369_0_0_14"/>
<accession>H6N8H3</accession>
<dbReference type="InterPro" id="IPR037027">
    <property type="entry name" value="YqgF/RNaseH-like_dom_sf"/>
</dbReference>
<dbReference type="EMBL" id="CP003199">
    <property type="protein sequence ID" value="AEW45945.2"/>
    <property type="molecule type" value="Genomic_DNA"/>
</dbReference>
<dbReference type="Pfam" id="PF03652">
    <property type="entry name" value="RuvX"/>
    <property type="match status" value="1"/>
</dbReference>
<dbReference type="SUPFAM" id="SSF53098">
    <property type="entry name" value="Ribonuclease H-like"/>
    <property type="match status" value="1"/>
</dbReference>
<evidence type="ECO:0000313" key="2">
    <source>
        <dbReference type="Proteomes" id="UP000009135"/>
    </source>
</evidence>
<organism evidence="1 2">
    <name type="scientific">Mycoplasma haemocanis (strain Illinois)</name>
    <dbReference type="NCBI Taxonomy" id="1111676"/>
    <lineage>
        <taxon>Bacteria</taxon>
        <taxon>Bacillati</taxon>
        <taxon>Mycoplasmatota</taxon>
        <taxon>Mollicutes</taxon>
        <taxon>Mycoplasmataceae</taxon>
        <taxon>Mycoplasma</taxon>
    </lineage>
</organism>
<dbReference type="Proteomes" id="UP000009135">
    <property type="component" value="Chromosome"/>
</dbReference>
<keyword evidence="2" id="KW-1185">Reference proteome</keyword>
<dbReference type="GO" id="GO:0006364">
    <property type="term" value="P:rRNA processing"/>
    <property type="evidence" value="ECO:0007669"/>
    <property type="project" value="InterPro"/>
</dbReference>
<dbReference type="Gene3D" id="3.30.420.140">
    <property type="entry name" value="YqgF/RNase H-like domain"/>
    <property type="match status" value="1"/>
</dbReference>
<dbReference type="InterPro" id="IPR012337">
    <property type="entry name" value="RNaseH-like_sf"/>
</dbReference>
<gene>
    <name evidence="1" type="primary">yqgF</name>
    <name evidence="1" type="ordered locus">MHC_05455</name>
</gene>
<name>H6N8H3_MYCHN</name>
<protein>
    <submittedName>
        <fullName evidence="1">Holliday junction resolvase YqgF</fullName>
    </submittedName>
</protein>
<evidence type="ECO:0000313" key="1">
    <source>
        <dbReference type="EMBL" id="AEW45945.2"/>
    </source>
</evidence>
<sequence>MMRVLSLDIGTKKIGIALSSIDQSLIFPVGKIRFDNFKGIVFFEKLKFELRSFWEEIGIAIIGKASEGNAILSQIDQVFRMLKAWTSWDIKFISEDMSSSDSWFFLKSLKFSSNKAREKLDSYAALIILKDYFDSINKEVLVSF</sequence>
<dbReference type="STRING" id="1111676.MHC_05455"/>
<dbReference type="InterPro" id="IPR005227">
    <property type="entry name" value="YqgF"/>
</dbReference>
<dbReference type="AlphaFoldDB" id="H6N8H3"/>
<dbReference type="KEGG" id="mhe:MHC_05455"/>